<gene>
    <name evidence="1" type="ORF">Pmani_021924</name>
</gene>
<comment type="caution">
    <text evidence="1">The sequence shown here is derived from an EMBL/GenBank/DDBJ whole genome shotgun (WGS) entry which is preliminary data.</text>
</comment>
<dbReference type="EMBL" id="JAWZYT010002161">
    <property type="protein sequence ID" value="KAK4306225.1"/>
    <property type="molecule type" value="Genomic_DNA"/>
</dbReference>
<evidence type="ECO:0000313" key="2">
    <source>
        <dbReference type="Proteomes" id="UP001292094"/>
    </source>
</evidence>
<accession>A0AAE1PCT6</accession>
<organism evidence="1 2">
    <name type="scientific">Petrolisthes manimaculis</name>
    <dbReference type="NCBI Taxonomy" id="1843537"/>
    <lineage>
        <taxon>Eukaryota</taxon>
        <taxon>Metazoa</taxon>
        <taxon>Ecdysozoa</taxon>
        <taxon>Arthropoda</taxon>
        <taxon>Crustacea</taxon>
        <taxon>Multicrustacea</taxon>
        <taxon>Malacostraca</taxon>
        <taxon>Eumalacostraca</taxon>
        <taxon>Eucarida</taxon>
        <taxon>Decapoda</taxon>
        <taxon>Pleocyemata</taxon>
        <taxon>Anomura</taxon>
        <taxon>Galatheoidea</taxon>
        <taxon>Porcellanidae</taxon>
        <taxon>Petrolisthes</taxon>
    </lineage>
</organism>
<dbReference type="AlphaFoldDB" id="A0AAE1PCT6"/>
<evidence type="ECO:0000313" key="1">
    <source>
        <dbReference type="EMBL" id="KAK4306225.1"/>
    </source>
</evidence>
<dbReference type="Proteomes" id="UP001292094">
    <property type="component" value="Unassembled WGS sequence"/>
</dbReference>
<keyword evidence="2" id="KW-1185">Reference proteome</keyword>
<sequence length="117" mass="13561">MSEEKLSESLESIKRQQAETRLRLDLANQHINTLFTQVQDLEVQFKTAIRNKKHSARYNLRQKLAVIMGLKIVYLNYCSVKTQELDRINQKIHSLIARGEEAMDTDTNEENSLANCP</sequence>
<proteinExistence type="predicted"/>
<reference evidence="1" key="1">
    <citation type="submission" date="2023-11" db="EMBL/GenBank/DDBJ databases">
        <title>Genome assemblies of two species of porcelain crab, Petrolisthes cinctipes and Petrolisthes manimaculis (Anomura: Porcellanidae).</title>
        <authorList>
            <person name="Angst P."/>
        </authorList>
    </citation>
    <scope>NUCLEOTIDE SEQUENCE</scope>
    <source>
        <strain evidence="1">PB745_02</strain>
        <tissue evidence="1">Gill</tissue>
    </source>
</reference>
<protein>
    <submittedName>
        <fullName evidence="1">Uncharacterized protein</fullName>
    </submittedName>
</protein>
<name>A0AAE1PCT6_9EUCA</name>